<dbReference type="AlphaFoldDB" id="A0A1C0AIV9"/>
<name>A0A1C0AIV9_9ACTN</name>
<comment type="caution">
    <text evidence="1">The sequence shown here is derived from an EMBL/GenBank/DDBJ whole genome shotgun (WGS) entry which is preliminary data.</text>
</comment>
<sequence>MGSNQARGKFDSVSVAVLPPQITLDVTESFDDGPGLVDDVQTGSWTAADGALTASGTPTAPSGPQ</sequence>
<gene>
    <name evidence="1" type="ORF">BCR15_08375</name>
</gene>
<dbReference type="Proteomes" id="UP000093501">
    <property type="component" value="Unassembled WGS sequence"/>
</dbReference>
<dbReference type="EMBL" id="MBQD01000024">
    <property type="protein sequence ID" value="OCL32048.1"/>
    <property type="molecule type" value="Genomic_DNA"/>
</dbReference>
<keyword evidence="2" id="KW-1185">Reference proteome</keyword>
<dbReference type="RefSeq" id="WP_068752396.1">
    <property type="nucleotide sequence ID" value="NZ_LR214441.1"/>
</dbReference>
<evidence type="ECO:0000313" key="1">
    <source>
        <dbReference type="EMBL" id="OCL32048.1"/>
    </source>
</evidence>
<proteinExistence type="predicted"/>
<reference evidence="2" key="1">
    <citation type="submission" date="2016-07" db="EMBL/GenBank/DDBJ databases">
        <authorList>
            <person name="Florea S."/>
            <person name="Webb J.S."/>
            <person name="Jaromczyk J."/>
            <person name="Schardl C.L."/>
        </authorList>
    </citation>
    <scope>NUCLEOTIDE SEQUENCE [LARGE SCALE GENOMIC DNA]</scope>
    <source>
        <strain evidence="2">IPBSL-7</strain>
    </source>
</reference>
<organism evidence="1 2">
    <name type="scientific">Tessaracoccus lapidicaptus</name>
    <dbReference type="NCBI Taxonomy" id="1427523"/>
    <lineage>
        <taxon>Bacteria</taxon>
        <taxon>Bacillati</taxon>
        <taxon>Actinomycetota</taxon>
        <taxon>Actinomycetes</taxon>
        <taxon>Propionibacteriales</taxon>
        <taxon>Propionibacteriaceae</taxon>
        <taxon>Tessaracoccus</taxon>
    </lineage>
</organism>
<protein>
    <submittedName>
        <fullName evidence="1">Uncharacterized protein</fullName>
    </submittedName>
</protein>
<evidence type="ECO:0000313" key="2">
    <source>
        <dbReference type="Proteomes" id="UP000093501"/>
    </source>
</evidence>
<accession>A0A1C0AIV9</accession>